<dbReference type="EMBL" id="BDSA01000003">
    <property type="protein sequence ID" value="GBE61600.1"/>
    <property type="molecule type" value="Genomic_DNA"/>
</dbReference>
<feature type="region of interest" description="Disordered" evidence="1">
    <location>
        <begin position="362"/>
        <end position="446"/>
    </location>
</feature>
<sequence>MRDAGLEQASVRRYNVDFCQAYANPDSVVHDGSASLKLYVVARRNSTPTLQSYMPYDVFTHVNDWVDLQETCSVAAEDIFDNGISSSDEEGGMYIGEASPSLIASPAPFTSPGRPSAGASVLHQRHFDSEASSVRSATRSAIRSASRSAIRSPSEPSVRQQAYEGVVSAADMPQDEGIADEVVQDNVDTSYHGVSPPAVHSRSPAPRSVSFAKSVITASPRPRGKRTISGRNNLSPPSPTGYSPFASFGAVYSSGLQGQVGHDISTAATETLAAIRNINAIIPRTTSSNVNPAPTTRRKTKKGTRSKRAPVEDVPETISITSEREYGMGLRIVDAAALDTYPVGDGFDMQPYMNGHTTDFLGGDVGDADPTVASEVSGPTDSQPAVVADEPTRNRKRSRKRVSTAVLSLPATTVEEPPTAAAPQQQPEQAPTIADTAAAAPRRRHDQGVQTLALETMRTSLGVGNDDFDMDEYSSLADRVTAGRLGPDTTKKPTRPRERRPRKAVNSAMLLNSWYISYVDDHKKPTKKRYEHVEPYVDRNRRYPSRARLPPMQHWNSNMTPDGSSVLFLIGVTSDDKKLNLQAQHASGDVVLFNEDVVALESSPVAARVHPDNLPEASLVMTDSSGMMEMQVIESSPMGRLALPSMANNTYTATSNELALIEHSVPSTQPAAGKKRSRRTPRVPTSDSDIGPNATSESRTAPAKGKAKRNSAKPKSGGRKRTREMTVSEALEILKSDSAGSSLGLEESPKSRRQSEFYQELVFNPSKRANVDVLPSDSIAMQNGRHISYRSFFRVDEVETQMYHGSLFQPLVMNSRCRSSNVIIPIGCHVSMGNVNGNFICGYLYCGEDVAIRGLGISWPLKAKQTFFLPIYEEWGIYNESGSMDANIALTFVSI</sequence>
<dbReference type="VEuPathDB" id="PiroplasmaDB:BOVATA_030930"/>
<feature type="compositionally biased region" description="Basic residues" evidence="1">
    <location>
        <begin position="492"/>
        <end position="503"/>
    </location>
</feature>
<feature type="region of interest" description="Disordered" evidence="1">
    <location>
        <begin position="127"/>
        <end position="160"/>
    </location>
</feature>
<feature type="region of interest" description="Disordered" evidence="1">
    <location>
        <begin position="195"/>
        <end position="241"/>
    </location>
</feature>
<feature type="compositionally biased region" description="Low complexity" evidence="1">
    <location>
        <begin position="410"/>
        <end position="440"/>
    </location>
</feature>
<protein>
    <submittedName>
        <fullName evidence="2">Uncharacterized protein</fullName>
    </submittedName>
</protein>
<feature type="compositionally biased region" description="Basic residues" evidence="1">
    <location>
        <begin position="705"/>
        <end position="722"/>
    </location>
</feature>
<proteinExistence type="predicted"/>
<keyword evidence="3" id="KW-1185">Reference proteome</keyword>
<feature type="compositionally biased region" description="Polar residues" evidence="1">
    <location>
        <begin position="683"/>
        <end position="699"/>
    </location>
</feature>
<organism evidence="2 3">
    <name type="scientific">Babesia ovata</name>
    <dbReference type="NCBI Taxonomy" id="189622"/>
    <lineage>
        <taxon>Eukaryota</taxon>
        <taxon>Sar</taxon>
        <taxon>Alveolata</taxon>
        <taxon>Apicomplexa</taxon>
        <taxon>Aconoidasida</taxon>
        <taxon>Piroplasmida</taxon>
        <taxon>Babesiidae</taxon>
        <taxon>Babesia</taxon>
    </lineage>
</organism>
<dbReference type="GeneID" id="39875370"/>
<dbReference type="AlphaFoldDB" id="A0A2H6KF24"/>
<feature type="region of interest" description="Disordered" evidence="1">
    <location>
        <begin position="479"/>
        <end position="503"/>
    </location>
</feature>
<dbReference type="OrthoDB" id="365892at2759"/>
<gene>
    <name evidence="2" type="ORF">BOVATA_030930</name>
</gene>
<feature type="compositionally biased region" description="Low complexity" evidence="1">
    <location>
        <begin position="130"/>
        <end position="157"/>
    </location>
</feature>
<feature type="compositionally biased region" description="Basic residues" evidence="1">
    <location>
        <begin position="296"/>
        <end position="308"/>
    </location>
</feature>
<name>A0A2H6KF24_9APIC</name>
<evidence type="ECO:0000313" key="3">
    <source>
        <dbReference type="Proteomes" id="UP000236319"/>
    </source>
</evidence>
<evidence type="ECO:0000256" key="1">
    <source>
        <dbReference type="SAM" id="MobiDB-lite"/>
    </source>
</evidence>
<feature type="region of interest" description="Disordered" evidence="1">
    <location>
        <begin position="285"/>
        <end position="312"/>
    </location>
</feature>
<reference evidence="2 3" key="1">
    <citation type="journal article" date="2017" name="BMC Genomics">
        <title>Whole-genome assembly of Babesia ovata and comparative genomics between closely related pathogens.</title>
        <authorList>
            <person name="Yamagishi J."/>
            <person name="Asada M."/>
            <person name="Hakimi H."/>
            <person name="Tanaka T.Q."/>
            <person name="Sugimoto C."/>
            <person name="Kawazu S."/>
        </authorList>
    </citation>
    <scope>NUCLEOTIDE SEQUENCE [LARGE SCALE GENOMIC DNA]</scope>
    <source>
        <strain evidence="2 3">Miyake</strain>
    </source>
</reference>
<accession>A0A2H6KF24</accession>
<dbReference type="RefSeq" id="XP_028867843.1">
    <property type="nucleotide sequence ID" value="XM_029012010.1"/>
</dbReference>
<comment type="caution">
    <text evidence="2">The sequence shown here is derived from an EMBL/GenBank/DDBJ whole genome shotgun (WGS) entry which is preliminary data.</text>
</comment>
<feature type="region of interest" description="Disordered" evidence="1">
    <location>
        <begin position="664"/>
        <end position="725"/>
    </location>
</feature>
<dbReference type="Proteomes" id="UP000236319">
    <property type="component" value="Unassembled WGS sequence"/>
</dbReference>
<feature type="compositionally biased region" description="Polar residues" evidence="1">
    <location>
        <begin position="285"/>
        <end position="294"/>
    </location>
</feature>
<evidence type="ECO:0000313" key="2">
    <source>
        <dbReference type="EMBL" id="GBE61600.1"/>
    </source>
</evidence>